<evidence type="ECO:0000256" key="1">
    <source>
        <dbReference type="SAM" id="MobiDB-lite"/>
    </source>
</evidence>
<accession>A0A5E4X5S3</accession>
<protein>
    <submittedName>
        <fullName evidence="2">Uncharacterized protein</fullName>
    </submittedName>
</protein>
<dbReference type="EMBL" id="CABPSA010000006">
    <property type="protein sequence ID" value="VVE31659.1"/>
    <property type="molecule type" value="Genomic_DNA"/>
</dbReference>
<organism evidence="2 3">
    <name type="scientific">Pandoraea commovens</name>
    <dbReference type="NCBI Taxonomy" id="2508289"/>
    <lineage>
        <taxon>Bacteria</taxon>
        <taxon>Pseudomonadati</taxon>
        <taxon>Pseudomonadota</taxon>
        <taxon>Betaproteobacteria</taxon>
        <taxon>Burkholderiales</taxon>
        <taxon>Burkholderiaceae</taxon>
        <taxon>Pandoraea</taxon>
    </lineage>
</organism>
<name>A0A5E4X5S3_9BURK</name>
<gene>
    <name evidence="2" type="ORF">PCO31010_03707</name>
</gene>
<proteinExistence type="predicted"/>
<evidence type="ECO:0000313" key="2">
    <source>
        <dbReference type="EMBL" id="VVE31659.1"/>
    </source>
</evidence>
<feature type="region of interest" description="Disordered" evidence="1">
    <location>
        <begin position="419"/>
        <end position="446"/>
    </location>
</feature>
<reference evidence="2 3" key="1">
    <citation type="submission" date="2019-08" db="EMBL/GenBank/DDBJ databases">
        <authorList>
            <person name="Peeters C."/>
        </authorList>
    </citation>
    <scope>NUCLEOTIDE SEQUENCE [LARGE SCALE GENOMIC DNA]</scope>
    <source>
        <strain evidence="2 3">LMG 31010</strain>
    </source>
</reference>
<dbReference type="OrthoDB" id="8934917at2"/>
<dbReference type="RefSeq" id="WP_150665503.1">
    <property type="nucleotide sequence ID" value="NZ_CABPSA010000006.1"/>
</dbReference>
<dbReference type="Proteomes" id="UP000343335">
    <property type="component" value="Unassembled WGS sequence"/>
</dbReference>
<dbReference type="AlphaFoldDB" id="A0A5E4X5S3"/>
<evidence type="ECO:0000313" key="3">
    <source>
        <dbReference type="Proteomes" id="UP000343335"/>
    </source>
</evidence>
<sequence length="446" mass="47929">MLPVPPASSANPLLCAPPDLHLSDRRLDVIKRFNEQIGVTIIPADRIFEDFLSGFTRTGRLGILGGNCLGDSEKAQMLHRAARCHIAASRGGAEFLLARQLLDRVDHDALTLLCEFDCDRRAELLRSAVLSVDARIVVALPGSELRMPLGASCFETLRGALSVAEAGELVLRHDDEGRTLLSRFVCGNGLCEMGANGLDVVLAWATLLHQATDGVLSGEFKVTSTDIDDIGSAYRALGGWVSLHGGHRVSQRMPLLVSSAASFGVGDVSANEAFVWRDFAVHLALTGDEAGAKTAYQEASGKFLELFCKRAVRNEKRYLRQLLQLGFESAKAAGNNALTAYAGERLFLIDWMIGDASEARAVGAELAKILDESGDQSSATHWRNRAARQVTPLDLLEHGGVNDTLISAYESMTSLPDLRRLRSGGGQSGAHALDKVGTESAVPSNR</sequence>